<accession>A0A388K9E4</accession>
<evidence type="ECO:0000313" key="1">
    <source>
        <dbReference type="EMBL" id="GBG66646.1"/>
    </source>
</evidence>
<dbReference type="Proteomes" id="UP000265515">
    <property type="component" value="Unassembled WGS sequence"/>
</dbReference>
<evidence type="ECO:0000313" key="2">
    <source>
        <dbReference type="Proteomes" id="UP000265515"/>
    </source>
</evidence>
<dbReference type="Gramene" id="GBG66646">
    <property type="protein sequence ID" value="GBG66646"/>
    <property type="gene ID" value="CBR_g66782"/>
</dbReference>
<keyword evidence="2" id="KW-1185">Reference proteome</keyword>
<gene>
    <name evidence="1" type="ORF">CBR_g66782</name>
</gene>
<dbReference type="OrthoDB" id="2021066at2759"/>
<protein>
    <submittedName>
        <fullName evidence="1">Uncharacterized protein</fullName>
    </submittedName>
</protein>
<sequence>MEGTSKFNGAMSGPVTPANVLARLMNDGIFDQLRAKITQELKQNEELRSYTMSLVENSQALNFVGADRKKKRELFDALRKELDATSNIPSHQRAGVLTGQLTRFERFDFRTAATMLAFSWPCSINIS</sequence>
<organism evidence="1 2">
    <name type="scientific">Chara braunii</name>
    <name type="common">Braun's stonewort</name>
    <dbReference type="NCBI Taxonomy" id="69332"/>
    <lineage>
        <taxon>Eukaryota</taxon>
        <taxon>Viridiplantae</taxon>
        <taxon>Streptophyta</taxon>
        <taxon>Charophyceae</taxon>
        <taxon>Charales</taxon>
        <taxon>Characeae</taxon>
        <taxon>Chara</taxon>
    </lineage>
</organism>
<dbReference type="EMBL" id="BFEA01000077">
    <property type="protein sequence ID" value="GBG66646.1"/>
    <property type="molecule type" value="Genomic_DNA"/>
</dbReference>
<reference evidence="1 2" key="1">
    <citation type="journal article" date="2018" name="Cell">
        <title>The Chara Genome: Secondary Complexity and Implications for Plant Terrestrialization.</title>
        <authorList>
            <person name="Nishiyama T."/>
            <person name="Sakayama H."/>
            <person name="Vries J.D."/>
            <person name="Buschmann H."/>
            <person name="Saint-Marcoux D."/>
            <person name="Ullrich K.K."/>
            <person name="Haas F.B."/>
            <person name="Vanderstraeten L."/>
            <person name="Becker D."/>
            <person name="Lang D."/>
            <person name="Vosolsobe S."/>
            <person name="Rombauts S."/>
            <person name="Wilhelmsson P.K.I."/>
            <person name="Janitza P."/>
            <person name="Kern R."/>
            <person name="Heyl A."/>
            <person name="Rumpler F."/>
            <person name="Villalobos L.I.A.C."/>
            <person name="Clay J.M."/>
            <person name="Skokan R."/>
            <person name="Toyoda A."/>
            <person name="Suzuki Y."/>
            <person name="Kagoshima H."/>
            <person name="Schijlen E."/>
            <person name="Tajeshwar N."/>
            <person name="Catarino B."/>
            <person name="Hetherington A.J."/>
            <person name="Saltykova A."/>
            <person name="Bonnot C."/>
            <person name="Breuninger H."/>
            <person name="Symeonidi A."/>
            <person name="Radhakrishnan G.V."/>
            <person name="Van Nieuwerburgh F."/>
            <person name="Deforce D."/>
            <person name="Chang C."/>
            <person name="Karol K.G."/>
            <person name="Hedrich R."/>
            <person name="Ulvskov P."/>
            <person name="Glockner G."/>
            <person name="Delwiche C.F."/>
            <person name="Petrasek J."/>
            <person name="Van de Peer Y."/>
            <person name="Friml J."/>
            <person name="Beilby M."/>
            <person name="Dolan L."/>
            <person name="Kohara Y."/>
            <person name="Sugano S."/>
            <person name="Fujiyama A."/>
            <person name="Delaux P.-M."/>
            <person name="Quint M."/>
            <person name="TheiBen G."/>
            <person name="Hagemann M."/>
            <person name="Harholt J."/>
            <person name="Dunand C."/>
            <person name="Zachgo S."/>
            <person name="Langdale J."/>
            <person name="Maumus F."/>
            <person name="Straeten D.V.D."/>
            <person name="Gould S.B."/>
            <person name="Rensing S.A."/>
        </authorList>
    </citation>
    <scope>NUCLEOTIDE SEQUENCE [LARGE SCALE GENOMIC DNA]</scope>
    <source>
        <strain evidence="1 2">S276</strain>
    </source>
</reference>
<name>A0A388K9E4_CHABU</name>
<dbReference type="PANTHER" id="PTHR34356">
    <property type="entry name" value="ANTIGENIC HEAT-STABLE PROTEIN"/>
    <property type="match status" value="1"/>
</dbReference>
<dbReference type="AlphaFoldDB" id="A0A388K9E4"/>
<proteinExistence type="predicted"/>
<dbReference type="PANTHER" id="PTHR34356:SF1">
    <property type="entry name" value="ANTIGENIC HEAT-STABLE PROTEIN"/>
    <property type="match status" value="1"/>
</dbReference>
<comment type="caution">
    <text evidence="1">The sequence shown here is derived from an EMBL/GenBank/DDBJ whole genome shotgun (WGS) entry which is preliminary data.</text>
</comment>